<protein>
    <submittedName>
        <fullName evidence="3">Putative membrane protein</fullName>
    </submittedName>
</protein>
<evidence type="ECO:0000259" key="2">
    <source>
        <dbReference type="Pfam" id="PF09990"/>
    </source>
</evidence>
<name>A0A562D781_9GAMM</name>
<keyword evidence="1" id="KW-0472">Membrane</keyword>
<feature type="transmembrane region" description="Helical" evidence="1">
    <location>
        <begin position="94"/>
        <end position="116"/>
    </location>
</feature>
<dbReference type="Proteomes" id="UP000321583">
    <property type="component" value="Unassembled WGS sequence"/>
</dbReference>
<gene>
    <name evidence="3" type="ORF">L613_000600000030</name>
</gene>
<comment type="caution">
    <text evidence="3">The sequence shown here is derived from an EMBL/GenBank/DDBJ whole genome shotgun (WGS) entry which is preliminary data.</text>
</comment>
<evidence type="ECO:0000256" key="1">
    <source>
        <dbReference type="SAM" id="Phobius"/>
    </source>
</evidence>
<dbReference type="RefSeq" id="WP_019399201.1">
    <property type="nucleotide sequence ID" value="NZ_VLJS01000091.1"/>
</dbReference>
<accession>A0A562D781</accession>
<dbReference type="Pfam" id="PF09990">
    <property type="entry name" value="DUF2231"/>
    <property type="match status" value="1"/>
</dbReference>
<feature type="domain" description="DUF2231" evidence="2">
    <location>
        <begin position="25"/>
        <end position="158"/>
    </location>
</feature>
<keyword evidence="1" id="KW-0812">Transmembrane</keyword>
<feature type="transmembrane region" description="Helical" evidence="1">
    <location>
        <begin position="32"/>
        <end position="52"/>
    </location>
</feature>
<keyword evidence="1" id="KW-1133">Transmembrane helix</keyword>
<dbReference type="EMBL" id="VLJS01000091">
    <property type="protein sequence ID" value="TWH05410.1"/>
    <property type="molecule type" value="Genomic_DNA"/>
</dbReference>
<feature type="transmembrane region" description="Helical" evidence="1">
    <location>
        <begin position="64"/>
        <end position="87"/>
    </location>
</feature>
<organism evidence="3 4">
    <name type="scientific">Pseudoxanthomonas taiwanensis J19</name>
    <dbReference type="NCBI Taxonomy" id="935569"/>
    <lineage>
        <taxon>Bacteria</taxon>
        <taxon>Pseudomonadati</taxon>
        <taxon>Pseudomonadota</taxon>
        <taxon>Gammaproteobacteria</taxon>
        <taxon>Lysobacterales</taxon>
        <taxon>Lysobacteraceae</taxon>
        <taxon>Pseudoxanthomonas</taxon>
    </lineage>
</organism>
<proteinExistence type="predicted"/>
<dbReference type="AlphaFoldDB" id="A0A562D781"/>
<reference evidence="3 4" key="1">
    <citation type="submission" date="2019-07" db="EMBL/GenBank/DDBJ databases">
        <title>Genome sequencing of lignin-degrading bacterial isolates.</title>
        <authorList>
            <person name="Gladden J."/>
        </authorList>
    </citation>
    <scope>NUCLEOTIDE SEQUENCE [LARGE SCALE GENOMIC DNA]</scope>
    <source>
        <strain evidence="3 4">J19</strain>
    </source>
</reference>
<dbReference type="OrthoDB" id="2873672at2"/>
<dbReference type="InterPro" id="IPR019251">
    <property type="entry name" value="DUF2231_TM"/>
</dbReference>
<evidence type="ECO:0000313" key="3">
    <source>
        <dbReference type="EMBL" id="TWH05410.1"/>
    </source>
</evidence>
<keyword evidence="4" id="KW-1185">Reference proteome</keyword>
<sequence>MRRSLKQPVPDNRSHTVASRVAIKQHPLHPILVVYPVAALTLLPLADLLYLWLGDPFWAQAAWWLSVLGLGGGVFAALFGIADMFLIRVVRRHVSAWIHFLAGVMLLALAAAGVSLRLPDPAAAIWPWGLLLSGAGMVMVVIVGWLGGALTFRHGIGVYGYKAAGEEGGDDAPPAA</sequence>
<feature type="transmembrane region" description="Helical" evidence="1">
    <location>
        <begin position="128"/>
        <end position="152"/>
    </location>
</feature>
<evidence type="ECO:0000313" key="4">
    <source>
        <dbReference type="Proteomes" id="UP000321583"/>
    </source>
</evidence>